<proteinExistence type="predicted"/>
<reference evidence="1" key="1">
    <citation type="submission" date="2020-07" db="EMBL/GenBank/DDBJ databases">
        <authorList>
            <person name="Pettersson B.M.F."/>
            <person name="Behra P.R.K."/>
            <person name="Ramesh M."/>
            <person name="Das S."/>
            <person name="Dasgupta S."/>
            <person name="Kirsebom L.A."/>
        </authorList>
    </citation>
    <scope>NUCLEOTIDE SEQUENCE</scope>
    <source>
        <strain evidence="1">DSM 44838</strain>
    </source>
</reference>
<reference evidence="1" key="2">
    <citation type="journal article" date="2022" name="BMC Genomics">
        <title>Comparative genome analysis of mycobacteria focusing on tRNA and non-coding RNA.</title>
        <authorList>
            <person name="Behra P.R.K."/>
            <person name="Pettersson B.M.F."/>
            <person name="Ramesh M."/>
            <person name="Das S."/>
            <person name="Dasgupta S."/>
            <person name="Kirsebom L.A."/>
        </authorList>
    </citation>
    <scope>NUCLEOTIDE SEQUENCE</scope>
    <source>
        <strain evidence="1">DSM 44838</strain>
    </source>
</reference>
<dbReference type="AlphaFoldDB" id="A0A9X2Z1G2"/>
<evidence type="ECO:0000313" key="1">
    <source>
        <dbReference type="EMBL" id="MCV7422110.1"/>
    </source>
</evidence>
<protein>
    <submittedName>
        <fullName evidence="1">Uncharacterized protein</fullName>
    </submittedName>
</protein>
<evidence type="ECO:0000313" key="2">
    <source>
        <dbReference type="Proteomes" id="UP001141629"/>
    </source>
</evidence>
<comment type="caution">
    <text evidence="1">The sequence shown here is derived from an EMBL/GenBank/DDBJ whole genome shotgun (WGS) entry which is preliminary data.</text>
</comment>
<sequence>MTLALDTDDSVPLLHESIRLMRNVLAGAGCGVPAATLRDRELAAWVRVHGVTVTARDEEELDLVQFNGVRPTQVVFRCGVQTDSIRRAVNLGVFRFIVSTERHIGRLSEVAQRTKYVYLDDDAPLVLGNRRLKVIGLHGDVDDSGGAVEWASQAERLLCRSALLKTCGSPIHRIMLSGGSSDIWVKGHGAQLSSIVSAVDDALTEGCARWQLARPAVTLTPAAATSGRIAAA</sequence>
<dbReference type="EMBL" id="JACKVK010000008">
    <property type="protein sequence ID" value="MCV7422110.1"/>
    <property type="molecule type" value="Genomic_DNA"/>
</dbReference>
<keyword evidence="2" id="KW-1185">Reference proteome</keyword>
<dbReference type="Proteomes" id="UP001141629">
    <property type="component" value="Unassembled WGS sequence"/>
</dbReference>
<gene>
    <name evidence="1" type="ORF">H7K45_16285</name>
</gene>
<organism evidence="1 2">
    <name type="scientific">Mycobacterium yunnanensis</name>
    <dbReference type="NCBI Taxonomy" id="368477"/>
    <lineage>
        <taxon>Bacteria</taxon>
        <taxon>Bacillati</taxon>
        <taxon>Actinomycetota</taxon>
        <taxon>Actinomycetes</taxon>
        <taxon>Mycobacteriales</taxon>
        <taxon>Mycobacteriaceae</taxon>
        <taxon>Mycobacterium</taxon>
    </lineage>
</organism>
<dbReference type="SUPFAM" id="SSF51419">
    <property type="entry name" value="PLP-binding barrel"/>
    <property type="match status" value="1"/>
</dbReference>
<dbReference type="Gene3D" id="3.20.20.10">
    <property type="entry name" value="Alanine racemase"/>
    <property type="match status" value="1"/>
</dbReference>
<dbReference type="InterPro" id="IPR029066">
    <property type="entry name" value="PLP-binding_barrel"/>
</dbReference>
<accession>A0A9X2Z1G2</accession>
<dbReference type="RefSeq" id="WP_263996847.1">
    <property type="nucleotide sequence ID" value="NZ_JACKVK010000008.1"/>
</dbReference>
<name>A0A9X2Z1G2_9MYCO</name>